<evidence type="ECO:0000256" key="4">
    <source>
        <dbReference type="ARBA" id="ARBA00022475"/>
    </source>
</evidence>
<evidence type="ECO:0000256" key="7">
    <source>
        <dbReference type="ARBA" id="ARBA00022927"/>
    </source>
</evidence>
<evidence type="ECO:0000256" key="2">
    <source>
        <dbReference type="ARBA" id="ARBA00006555"/>
    </source>
</evidence>
<dbReference type="SUPFAM" id="SSF74653">
    <property type="entry name" value="TolA/TonB C-terminal domain"/>
    <property type="match status" value="1"/>
</dbReference>
<dbReference type="NCBIfam" id="TIGR01352">
    <property type="entry name" value="tonB_Cterm"/>
    <property type="match status" value="1"/>
</dbReference>
<evidence type="ECO:0000313" key="12">
    <source>
        <dbReference type="EMBL" id="MCS0658767.1"/>
    </source>
</evidence>
<accession>A0ABT2CXR7</accession>
<keyword evidence="5" id="KW-0997">Cell inner membrane</keyword>
<dbReference type="PANTHER" id="PTHR33446:SF2">
    <property type="entry name" value="PROTEIN TONB"/>
    <property type="match status" value="1"/>
</dbReference>
<protein>
    <submittedName>
        <fullName evidence="12">Energy transducer TonB</fullName>
    </submittedName>
</protein>
<name>A0ABT2CXR7_9BURK</name>
<feature type="domain" description="TonB C-terminal" evidence="11">
    <location>
        <begin position="131"/>
        <end position="221"/>
    </location>
</feature>
<dbReference type="InterPro" id="IPR006260">
    <property type="entry name" value="TonB/TolA_C"/>
</dbReference>
<sequence>MHFSHVNNDGASKAGKFAVVAGLHVLVATAFIHSINTRQITLPKVPEDILVMLTPDVPPPPPPPPEPPKQMVKPTMPDIVVPKVEVQTPPPQEPPPVQATTQADPTPAPPVQTQSTNAPGQPTNSNSGAMRSAVLADANGCAKPAYPPSSLRNEETGTVTLALLVGADGKVTASRIQHSSGYRDLDKAAVNALSLCTFKPAMNNGVPEAGWAQLAYDWKID</sequence>
<organism evidence="12 13">
    <name type="scientific">Massilia terrae</name>
    <dbReference type="NCBI Taxonomy" id="1811224"/>
    <lineage>
        <taxon>Bacteria</taxon>
        <taxon>Pseudomonadati</taxon>
        <taxon>Pseudomonadota</taxon>
        <taxon>Betaproteobacteria</taxon>
        <taxon>Burkholderiales</taxon>
        <taxon>Oxalobacteraceae</taxon>
        <taxon>Telluria group</taxon>
        <taxon>Massilia</taxon>
    </lineage>
</organism>
<feature type="compositionally biased region" description="Pro residues" evidence="10">
    <location>
        <begin position="56"/>
        <end position="68"/>
    </location>
</feature>
<keyword evidence="6" id="KW-0812">Transmembrane</keyword>
<feature type="region of interest" description="Disordered" evidence="10">
    <location>
        <begin position="53"/>
        <end position="128"/>
    </location>
</feature>
<feature type="compositionally biased region" description="Pro residues" evidence="10">
    <location>
        <begin position="88"/>
        <end position="97"/>
    </location>
</feature>
<keyword evidence="4" id="KW-1003">Cell membrane</keyword>
<evidence type="ECO:0000259" key="11">
    <source>
        <dbReference type="PROSITE" id="PS52015"/>
    </source>
</evidence>
<evidence type="ECO:0000256" key="5">
    <source>
        <dbReference type="ARBA" id="ARBA00022519"/>
    </source>
</evidence>
<reference evidence="12 13" key="1">
    <citation type="submission" date="2022-08" db="EMBL/GenBank/DDBJ databases">
        <title>Reclassification of Massilia species as members of the genera Telluria, Duganella, Pseudoduganella, Mokoshia gen. nov. and Zemynaea gen. nov. using orthogonal and non-orthogonal genome-based approaches.</title>
        <authorList>
            <person name="Bowman J.P."/>
        </authorList>
    </citation>
    <scope>NUCLEOTIDE SEQUENCE [LARGE SCALE GENOMIC DNA]</scope>
    <source>
        <strain evidence="12 13">JCM 31606</strain>
    </source>
</reference>
<keyword evidence="13" id="KW-1185">Reference proteome</keyword>
<evidence type="ECO:0000256" key="6">
    <source>
        <dbReference type="ARBA" id="ARBA00022692"/>
    </source>
</evidence>
<dbReference type="Pfam" id="PF03544">
    <property type="entry name" value="TonB_C"/>
    <property type="match status" value="1"/>
</dbReference>
<dbReference type="RefSeq" id="WP_258811955.1">
    <property type="nucleotide sequence ID" value="NZ_JANUGU010000003.1"/>
</dbReference>
<keyword evidence="7" id="KW-0653">Protein transport</keyword>
<evidence type="ECO:0000256" key="10">
    <source>
        <dbReference type="SAM" id="MobiDB-lite"/>
    </source>
</evidence>
<dbReference type="InterPro" id="IPR051045">
    <property type="entry name" value="TonB-dependent_transducer"/>
</dbReference>
<dbReference type="EMBL" id="JANUGU010000003">
    <property type="protein sequence ID" value="MCS0658767.1"/>
    <property type="molecule type" value="Genomic_DNA"/>
</dbReference>
<dbReference type="PROSITE" id="PS52015">
    <property type="entry name" value="TONB_CTD"/>
    <property type="match status" value="1"/>
</dbReference>
<dbReference type="Proteomes" id="UP001204621">
    <property type="component" value="Unassembled WGS sequence"/>
</dbReference>
<keyword evidence="8" id="KW-1133">Transmembrane helix</keyword>
<feature type="compositionally biased region" description="Polar residues" evidence="10">
    <location>
        <begin position="115"/>
        <end position="128"/>
    </location>
</feature>
<keyword evidence="9" id="KW-0472">Membrane</keyword>
<gene>
    <name evidence="12" type="ORF">NX778_11885</name>
</gene>
<dbReference type="Gene3D" id="3.30.1150.10">
    <property type="match status" value="1"/>
</dbReference>
<comment type="subcellular location">
    <subcellularLocation>
        <location evidence="1">Cell inner membrane</location>
        <topology evidence="1">Single-pass membrane protein</topology>
        <orientation evidence="1">Periplasmic side</orientation>
    </subcellularLocation>
</comment>
<evidence type="ECO:0000256" key="3">
    <source>
        <dbReference type="ARBA" id="ARBA00022448"/>
    </source>
</evidence>
<dbReference type="PANTHER" id="PTHR33446">
    <property type="entry name" value="PROTEIN TONB-RELATED"/>
    <property type="match status" value="1"/>
</dbReference>
<evidence type="ECO:0000313" key="13">
    <source>
        <dbReference type="Proteomes" id="UP001204621"/>
    </source>
</evidence>
<comment type="caution">
    <text evidence="12">The sequence shown here is derived from an EMBL/GenBank/DDBJ whole genome shotgun (WGS) entry which is preliminary data.</text>
</comment>
<evidence type="ECO:0000256" key="1">
    <source>
        <dbReference type="ARBA" id="ARBA00004383"/>
    </source>
</evidence>
<dbReference type="InterPro" id="IPR037682">
    <property type="entry name" value="TonB_C"/>
</dbReference>
<comment type="similarity">
    <text evidence="2">Belongs to the TonB family.</text>
</comment>
<evidence type="ECO:0000256" key="8">
    <source>
        <dbReference type="ARBA" id="ARBA00022989"/>
    </source>
</evidence>
<keyword evidence="3" id="KW-0813">Transport</keyword>
<evidence type="ECO:0000256" key="9">
    <source>
        <dbReference type="ARBA" id="ARBA00023136"/>
    </source>
</evidence>
<proteinExistence type="inferred from homology"/>